<evidence type="ECO:0000256" key="1">
    <source>
        <dbReference type="ARBA" id="ARBA00022649"/>
    </source>
</evidence>
<dbReference type="InterPro" id="IPR035093">
    <property type="entry name" value="RelE/ParE_toxin_dom_sf"/>
</dbReference>
<dbReference type="SUPFAM" id="SSF143011">
    <property type="entry name" value="RelE-like"/>
    <property type="match status" value="1"/>
</dbReference>
<dbReference type="EMBL" id="LCIN01000003">
    <property type="protein sequence ID" value="KKT57540.1"/>
    <property type="molecule type" value="Genomic_DNA"/>
</dbReference>
<dbReference type="PANTHER" id="PTHR38813">
    <property type="match status" value="1"/>
</dbReference>
<organism evidence="2 3">
    <name type="scientific">Candidatus Giovannonibacteria bacterium GW2011_GWB1_44_23</name>
    <dbReference type="NCBI Taxonomy" id="1618652"/>
    <lineage>
        <taxon>Bacteria</taxon>
        <taxon>Candidatus Giovannoniibacteriota</taxon>
    </lineage>
</organism>
<proteinExistence type="predicted"/>
<accession>A0A0G1IE84</accession>
<dbReference type="InterPro" id="IPR007712">
    <property type="entry name" value="RelE/ParE_toxin"/>
</dbReference>
<dbReference type="Gene3D" id="3.30.2310.20">
    <property type="entry name" value="RelE-like"/>
    <property type="match status" value="1"/>
</dbReference>
<dbReference type="InterPro" id="IPR052747">
    <property type="entry name" value="TA_system_RelE_toxin"/>
</dbReference>
<dbReference type="Proteomes" id="UP000033977">
    <property type="component" value="Unassembled WGS sequence"/>
</dbReference>
<name>A0A0G1IE84_9BACT</name>
<evidence type="ECO:0008006" key="4">
    <source>
        <dbReference type="Google" id="ProtNLM"/>
    </source>
</evidence>
<evidence type="ECO:0000313" key="3">
    <source>
        <dbReference type="Proteomes" id="UP000033977"/>
    </source>
</evidence>
<reference evidence="2 3" key="1">
    <citation type="journal article" date="2015" name="Nature">
        <title>rRNA introns, odd ribosomes, and small enigmatic genomes across a large radiation of phyla.</title>
        <authorList>
            <person name="Brown C.T."/>
            <person name="Hug L.A."/>
            <person name="Thomas B.C."/>
            <person name="Sharon I."/>
            <person name="Castelle C.J."/>
            <person name="Singh A."/>
            <person name="Wilkins M.J."/>
            <person name="Williams K.H."/>
            <person name="Banfield J.F."/>
        </authorList>
    </citation>
    <scope>NUCLEOTIDE SEQUENCE [LARGE SCALE GENOMIC DNA]</scope>
</reference>
<comment type="caution">
    <text evidence="2">The sequence shown here is derived from an EMBL/GenBank/DDBJ whole genome shotgun (WGS) entry which is preliminary data.</text>
</comment>
<dbReference type="Pfam" id="PF05016">
    <property type="entry name" value="ParE_toxin"/>
    <property type="match status" value="1"/>
</dbReference>
<evidence type="ECO:0000313" key="2">
    <source>
        <dbReference type="EMBL" id="KKT57540.1"/>
    </source>
</evidence>
<gene>
    <name evidence="2" type="ORF">UW49_C0003G0019</name>
</gene>
<sequence>MNWIIFIDGKAKKYLRRIPKQDSGRVREALRELVHNPYAGDIEKMEGKIDAWRRRVGSYRIFYEIYEQRNLIYISEIQRRTSTTY</sequence>
<dbReference type="PANTHER" id="PTHR38813:SF1">
    <property type="entry name" value="TOXIN RELE1-RELATED"/>
    <property type="match status" value="1"/>
</dbReference>
<protein>
    <recommendedName>
        <fullName evidence="4">Plasmid stabilization system</fullName>
    </recommendedName>
</protein>
<keyword evidence="1" id="KW-1277">Toxin-antitoxin system</keyword>
<dbReference type="AlphaFoldDB" id="A0A0G1IE84"/>